<name>A0A6G5QM31_CAMRE</name>
<dbReference type="Proteomes" id="UP000502377">
    <property type="component" value="Chromosome"/>
</dbReference>
<dbReference type="Pfam" id="PF04463">
    <property type="entry name" value="2-thiour_desulf"/>
    <property type="match status" value="1"/>
</dbReference>
<proteinExistence type="predicted"/>
<dbReference type="PANTHER" id="PTHR30087">
    <property type="entry name" value="INNER MEMBRANE PROTEIN"/>
    <property type="match status" value="1"/>
</dbReference>
<evidence type="ECO:0000313" key="1">
    <source>
        <dbReference type="EMBL" id="QCD46654.1"/>
    </source>
</evidence>
<evidence type="ECO:0000313" key="2">
    <source>
        <dbReference type="Proteomes" id="UP000502377"/>
    </source>
</evidence>
<reference evidence="1 2" key="1">
    <citation type="submission" date="2016-07" db="EMBL/GenBank/DDBJ databases">
        <title>Comparative genomics of the Campylobacter concisus group.</title>
        <authorList>
            <person name="Miller W.G."/>
            <person name="Yee E."/>
            <person name="Chapman M.H."/>
            <person name="Huynh S."/>
            <person name="Bono J.L."/>
            <person name="On S.L.W."/>
            <person name="StLeger J."/>
            <person name="Foster G."/>
            <person name="Parker C.T."/>
        </authorList>
    </citation>
    <scope>NUCLEOTIDE SEQUENCE [LARGE SCALE GENOMIC DNA]</scope>
    <source>
        <strain evidence="1 2">ATCC 33238</strain>
    </source>
</reference>
<organism evidence="1 2">
    <name type="scientific">Campylobacter rectus</name>
    <name type="common">Wolinella recta</name>
    <dbReference type="NCBI Taxonomy" id="203"/>
    <lineage>
        <taxon>Bacteria</taxon>
        <taxon>Pseudomonadati</taxon>
        <taxon>Campylobacterota</taxon>
        <taxon>Epsilonproteobacteria</taxon>
        <taxon>Campylobacterales</taxon>
        <taxon>Campylobacteraceae</taxon>
        <taxon>Campylobacter</taxon>
    </lineage>
</organism>
<dbReference type="AlphaFoldDB" id="A0A6G5QM31"/>
<dbReference type="PANTHER" id="PTHR30087:SF1">
    <property type="entry name" value="HYPOTHETICAL CYTOSOLIC PROTEIN"/>
    <property type="match status" value="1"/>
</dbReference>
<protein>
    <submittedName>
        <fullName evidence="1">Putative DUF523 domain protein</fullName>
    </submittedName>
</protein>
<accession>A0A6G5QM31</accession>
<dbReference type="KEGG" id="crx:CRECT_0985"/>
<dbReference type="InterPro" id="IPR007553">
    <property type="entry name" value="2-thiour_desulf"/>
</dbReference>
<dbReference type="EMBL" id="CP012543">
    <property type="protein sequence ID" value="QCD46654.1"/>
    <property type="molecule type" value="Genomic_DNA"/>
</dbReference>
<sequence length="165" mass="17613">MKNKPKILISACLLGENCKYNGDNNANAICADELAKLRQIYELIAVCPECLGGLTTPREPAEICANGRVITKFSGRDVTREFLLGAQICADIARENGCKIAVLKERSPSCGSGEIYDGSFTGRLISGDGIAAAALKKLGVRIVGESALAKLNLEKEAENGRVDKR</sequence>
<dbReference type="RefSeq" id="WP_004320295.1">
    <property type="nucleotide sequence ID" value="NZ_CP012543.1"/>
</dbReference>
<gene>
    <name evidence="1" type="ORF">CRECT_0985</name>
</gene>